<evidence type="ECO:0000256" key="1">
    <source>
        <dbReference type="SAM" id="Coils"/>
    </source>
</evidence>
<feature type="compositionally biased region" description="Polar residues" evidence="2">
    <location>
        <begin position="1"/>
        <end position="30"/>
    </location>
</feature>
<proteinExistence type="predicted"/>
<reference evidence="3" key="1">
    <citation type="submission" date="2019-10" db="EMBL/GenBank/DDBJ databases">
        <title>Conservation and host-specific expression of non-tandemly repeated heterogenous ribosome RNA gene in arbuscular mycorrhizal fungi.</title>
        <authorList>
            <person name="Maeda T."/>
            <person name="Kobayashi Y."/>
            <person name="Nakagawa T."/>
            <person name="Ezawa T."/>
            <person name="Yamaguchi K."/>
            <person name="Bino T."/>
            <person name="Nishimoto Y."/>
            <person name="Shigenobu S."/>
            <person name="Kawaguchi M."/>
        </authorList>
    </citation>
    <scope>NUCLEOTIDE SEQUENCE</scope>
    <source>
        <strain evidence="3">HR1</strain>
    </source>
</reference>
<name>A0A8H3M5E6_9GLOM</name>
<dbReference type="SUPFAM" id="SSF54768">
    <property type="entry name" value="dsRNA-binding domain-like"/>
    <property type="match status" value="1"/>
</dbReference>
<gene>
    <name evidence="3" type="ORF">RCL2_002347300</name>
</gene>
<dbReference type="OrthoDB" id="10332261at2759"/>
<evidence type="ECO:0000256" key="2">
    <source>
        <dbReference type="SAM" id="MobiDB-lite"/>
    </source>
</evidence>
<protein>
    <submittedName>
        <fullName evidence="3">Uncharacterized protein</fullName>
    </submittedName>
</protein>
<feature type="region of interest" description="Disordered" evidence="2">
    <location>
        <begin position="1"/>
        <end position="53"/>
    </location>
</feature>
<dbReference type="Proteomes" id="UP000615446">
    <property type="component" value="Unassembled WGS sequence"/>
</dbReference>
<keyword evidence="1" id="KW-0175">Coiled coil</keyword>
<evidence type="ECO:0000313" key="4">
    <source>
        <dbReference type="Proteomes" id="UP000615446"/>
    </source>
</evidence>
<dbReference type="EMBL" id="BLAL01000252">
    <property type="protein sequence ID" value="GES96868.1"/>
    <property type="molecule type" value="Genomic_DNA"/>
</dbReference>
<accession>A0A8H3M5E6</accession>
<evidence type="ECO:0000313" key="3">
    <source>
        <dbReference type="EMBL" id="GES96868.1"/>
    </source>
</evidence>
<feature type="coiled-coil region" evidence="1">
    <location>
        <begin position="226"/>
        <end position="253"/>
    </location>
</feature>
<dbReference type="Gene3D" id="3.30.160.20">
    <property type="match status" value="1"/>
</dbReference>
<sequence length="342" mass="38908">MPISNTANTRNAPSASATRSIAGTSSSGLTVSNATNAPSAPAPVTRSTVGTMIKTQDPPNYKFSLIKRPKGYVAELNYLGESWKSHPKNNKKESKEEVATLCADSIESKHHFNFLKVLHVLEKFGSQKARIAKDNYLVDTTPEIVKWYNAERMLSSPKSMRVLLLELCQKYSFGHPRFYLKSGPNNHLNYYKCCVDQRSWEPDTGFSKKSDAKNHVATRAFNSLFHEIKSREEEEIKKKIEQMKNLRAKFRMKKEIKYITLLHDAAGKKHWTINYEYQSNNDGIIAHVHVGAKRFSGSPQISKNAAKEDNSRYIEKNSDEIIICYNLRPPNTIFTFKIIKSL</sequence>
<comment type="caution">
    <text evidence="3">The sequence shown here is derived from an EMBL/GenBank/DDBJ whole genome shotgun (WGS) entry which is preliminary data.</text>
</comment>
<dbReference type="CDD" id="cd00048">
    <property type="entry name" value="DSRM_SF"/>
    <property type="match status" value="1"/>
</dbReference>
<organism evidence="3 4">
    <name type="scientific">Rhizophagus clarus</name>
    <dbReference type="NCBI Taxonomy" id="94130"/>
    <lineage>
        <taxon>Eukaryota</taxon>
        <taxon>Fungi</taxon>
        <taxon>Fungi incertae sedis</taxon>
        <taxon>Mucoromycota</taxon>
        <taxon>Glomeromycotina</taxon>
        <taxon>Glomeromycetes</taxon>
        <taxon>Glomerales</taxon>
        <taxon>Glomeraceae</taxon>
        <taxon>Rhizophagus</taxon>
    </lineage>
</organism>
<dbReference type="AlphaFoldDB" id="A0A8H3M5E6"/>
<feature type="compositionally biased region" description="Low complexity" evidence="2">
    <location>
        <begin position="31"/>
        <end position="45"/>
    </location>
</feature>